<dbReference type="Proteomes" id="UP000283513">
    <property type="component" value="Unassembled WGS sequence"/>
</dbReference>
<evidence type="ECO:0000313" key="1">
    <source>
        <dbReference type="EMBL" id="MVQ46236.1"/>
    </source>
</evidence>
<evidence type="ECO:0000313" key="3">
    <source>
        <dbReference type="Proteomes" id="UP000283513"/>
    </source>
</evidence>
<dbReference type="EMBL" id="QSHO01000004">
    <property type="protein sequence ID" value="RHC18426.1"/>
    <property type="molecule type" value="Genomic_DNA"/>
</dbReference>
<organism evidence="2 3">
    <name type="scientific">Roseburia intestinalis</name>
    <dbReference type="NCBI Taxonomy" id="166486"/>
    <lineage>
        <taxon>Bacteria</taxon>
        <taxon>Bacillati</taxon>
        <taxon>Bacillota</taxon>
        <taxon>Clostridia</taxon>
        <taxon>Lachnospirales</taxon>
        <taxon>Lachnospiraceae</taxon>
        <taxon>Roseburia</taxon>
    </lineage>
</organism>
<sequence>MNKSITQATQNDKQISKSIKRFFTRFHISSALKAVYGKGNPMITGHLGSSFYTFLTKCLISHGYRLFKCCFKCSGQCFQITLNFQTKKSMNWRMHLWMHFLL</sequence>
<dbReference type="EMBL" id="WGGT01000013">
    <property type="protein sequence ID" value="MVQ46236.1"/>
    <property type="molecule type" value="Genomic_DNA"/>
</dbReference>
<reference evidence="1 4" key="2">
    <citation type="submission" date="2019-10" db="EMBL/GenBank/DDBJ databases">
        <title>Roseburia spp. ameliorate alcoholic fatty liver via restoration of gut barrier function.</title>
        <authorList>
            <person name="Seo B."/>
            <person name="Ko G."/>
        </authorList>
    </citation>
    <scope>NUCLEOTIDE SEQUENCE [LARGE SCALE GENOMIC DNA]</scope>
    <source>
        <strain evidence="1 4">SNUG30017</strain>
    </source>
</reference>
<proteinExistence type="predicted"/>
<dbReference type="AlphaFoldDB" id="A0A3R6D4Q5"/>
<evidence type="ECO:0000313" key="2">
    <source>
        <dbReference type="EMBL" id="RHC18426.1"/>
    </source>
</evidence>
<accession>A0A3R6D4Q5</accession>
<reference evidence="2 3" key="1">
    <citation type="submission" date="2018-08" db="EMBL/GenBank/DDBJ databases">
        <title>A genome reference for cultivated species of the human gut microbiota.</title>
        <authorList>
            <person name="Zou Y."/>
            <person name="Xue W."/>
            <person name="Luo G."/>
        </authorList>
    </citation>
    <scope>NUCLEOTIDE SEQUENCE [LARGE SCALE GENOMIC DNA]</scope>
    <source>
        <strain evidence="2 3">AM37-1AC</strain>
    </source>
</reference>
<gene>
    <name evidence="2" type="ORF">DW856_05605</name>
    <name evidence="1" type="ORF">GCK47_11110</name>
</gene>
<protein>
    <submittedName>
        <fullName evidence="2">Uncharacterized protein</fullName>
    </submittedName>
</protein>
<evidence type="ECO:0000313" key="4">
    <source>
        <dbReference type="Proteomes" id="UP000479531"/>
    </source>
</evidence>
<dbReference type="Proteomes" id="UP000479531">
    <property type="component" value="Unassembled WGS sequence"/>
</dbReference>
<comment type="caution">
    <text evidence="2">The sequence shown here is derived from an EMBL/GenBank/DDBJ whole genome shotgun (WGS) entry which is preliminary data.</text>
</comment>
<name>A0A3R6D4Q5_9FIRM</name>